<gene>
    <name evidence="12" type="primary">LOC112262526</name>
</gene>
<dbReference type="PANTHER" id="PTHR22883:SF43">
    <property type="entry name" value="PALMITOYLTRANSFERASE APP"/>
    <property type="match status" value="1"/>
</dbReference>
<reference evidence="13" key="1">
    <citation type="journal article" date="2018" name="PLoS ONE">
        <title>Chinook salmon (Oncorhynchus tshawytscha) genome and transcriptome.</title>
        <authorList>
            <person name="Christensen K.A."/>
            <person name="Leong J.S."/>
            <person name="Sakhrani D."/>
            <person name="Biagi C.A."/>
            <person name="Minkley D.R."/>
            <person name="Withler R.E."/>
            <person name="Rondeau E.B."/>
            <person name="Koop B.F."/>
            <person name="Devlin R.H."/>
        </authorList>
    </citation>
    <scope>NUCLEOTIDE SEQUENCE [LARGE SCALE GENOMIC DNA]</scope>
</reference>
<evidence type="ECO:0000256" key="10">
    <source>
        <dbReference type="RuleBase" id="RU079119"/>
    </source>
</evidence>
<evidence type="ECO:0000313" key="12">
    <source>
        <dbReference type="Ensembl" id="ENSOTSP00005119171.1"/>
    </source>
</evidence>
<evidence type="ECO:0000256" key="1">
    <source>
        <dbReference type="ARBA" id="ARBA00004127"/>
    </source>
</evidence>
<keyword evidence="2 10" id="KW-0808">Transferase</keyword>
<evidence type="ECO:0000313" key="13">
    <source>
        <dbReference type="Proteomes" id="UP000694402"/>
    </source>
</evidence>
<comment type="similarity">
    <text evidence="10">Belongs to the DHHC palmitoyltransferase family.</text>
</comment>
<reference evidence="12" key="2">
    <citation type="submission" date="2025-08" db="UniProtKB">
        <authorList>
            <consortium name="Ensembl"/>
        </authorList>
    </citation>
    <scope>IDENTIFICATION</scope>
</reference>
<keyword evidence="8 10" id="KW-0012">Acyltransferase</keyword>
<name>A0AAZ3PRA4_ONCTS</name>
<dbReference type="GO" id="GO:0005794">
    <property type="term" value="C:Golgi apparatus"/>
    <property type="evidence" value="ECO:0007669"/>
    <property type="project" value="TreeGrafter"/>
</dbReference>
<evidence type="ECO:0000256" key="5">
    <source>
        <dbReference type="ARBA" id="ARBA00023136"/>
    </source>
</evidence>
<accession>A0AAZ3PRA4</accession>
<dbReference type="Pfam" id="PF01529">
    <property type="entry name" value="DHHC"/>
    <property type="match status" value="1"/>
</dbReference>
<dbReference type="GeneTree" id="ENSGT00940000161784"/>
<evidence type="ECO:0000256" key="3">
    <source>
        <dbReference type="ARBA" id="ARBA00022692"/>
    </source>
</evidence>
<dbReference type="KEGG" id="otw:112262526"/>
<comment type="domain">
    <text evidence="10">The DHHC domain is required for palmitoyltransferase activity.</text>
</comment>
<feature type="transmembrane region" description="Helical" evidence="10">
    <location>
        <begin position="52"/>
        <end position="71"/>
    </location>
</feature>
<dbReference type="Ensembl" id="ENSOTST00005138436.1">
    <property type="protein sequence ID" value="ENSOTSP00005119171.1"/>
    <property type="gene ID" value="ENSOTSG00005059579.1"/>
</dbReference>
<dbReference type="InterPro" id="IPR039859">
    <property type="entry name" value="PFA4/ZDH16/20/ERF2-like"/>
</dbReference>
<feature type="transmembrane region" description="Helical" evidence="10">
    <location>
        <begin position="149"/>
        <end position="173"/>
    </location>
</feature>
<feature type="domain" description="Palmitoyltransferase DHHC" evidence="11">
    <location>
        <begin position="105"/>
        <end position="219"/>
    </location>
</feature>
<dbReference type="Proteomes" id="UP000694402">
    <property type="component" value="Unassembled WGS sequence"/>
</dbReference>
<dbReference type="GeneID" id="112262526"/>
<dbReference type="InterPro" id="IPR001594">
    <property type="entry name" value="Palmitoyltrfase_DHHC"/>
</dbReference>
<keyword evidence="13" id="KW-1185">Reference proteome</keyword>
<dbReference type="PANTHER" id="PTHR22883">
    <property type="entry name" value="ZINC FINGER DHHC DOMAIN CONTAINING PROTEIN"/>
    <property type="match status" value="1"/>
</dbReference>
<protein>
    <recommendedName>
        <fullName evidence="10">Palmitoyltransferase</fullName>
        <ecNumber evidence="10">2.3.1.225</ecNumber>
    </recommendedName>
</protein>
<feature type="transmembrane region" description="Helical" evidence="10">
    <location>
        <begin position="21"/>
        <end position="40"/>
    </location>
</feature>
<keyword evidence="6" id="KW-0564">Palmitate</keyword>
<evidence type="ECO:0000256" key="6">
    <source>
        <dbReference type="ARBA" id="ARBA00023139"/>
    </source>
</evidence>
<dbReference type="GO" id="GO:0006612">
    <property type="term" value="P:protein targeting to membrane"/>
    <property type="evidence" value="ECO:0007669"/>
    <property type="project" value="TreeGrafter"/>
</dbReference>
<sequence>MDSDNEKPRKKKRRPHWVVRGLGPSFTACLGFVISVLYITFPCAWLATHVSVAYPVASAMLLTGTLITFLVSSFMDPGILHQGPPWPGTAEVAYVVVNGQRYDMDRCSRCEIYLPPAAWHCRRCNACVDRFDHHCEWLNNCVGRRNYRVFLLFLLLLTSYLLLVLSSSLFYLFLTLLTLHQPFSLPHATTVVVMVTSLACVPLVLVILFSNIKLISNGEPSSTIEPYFEPDDKNPFDQGCWKNWTGILCSRTGPRYLGAVKPSRRGDTEGDWSSLTLLHQEDQCLYSCSSVPCCNTCKHHKVAVGPASPGRFKHSTLSLDSLKEGRGCRCCYREVVPARCVTTDKHSDNNKPSQSSAVEIPGEVQVQNWVSPLVTDWFGFFHSASDLDLRMILCAMNGDGLLNLLLGYQNTNKNAVNITAYFHHRVVFLVHL</sequence>
<feature type="transmembrane region" description="Helical" evidence="10">
    <location>
        <begin position="185"/>
        <end position="209"/>
    </location>
</feature>
<evidence type="ECO:0000256" key="4">
    <source>
        <dbReference type="ARBA" id="ARBA00022989"/>
    </source>
</evidence>
<evidence type="ECO:0000259" key="11">
    <source>
        <dbReference type="Pfam" id="PF01529"/>
    </source>
</evidence>
<keyword evidence="7" id="KW-0449">Lipoprotein</keyword>
<keyword evidence="5 10" id="KW-0472">Membrane</keyword>
<evidence type="ECO:0000256" key="9">
    <source>
        <dbReference type="ARBA" id="ARBA00048048"/>
    </source>
</evidence>
<evidence type="ECO:0000256" key="7">
    <source>
        <dbReference type="ARBA" id="ARBA00023288"/>
    </source>
</evidence>
<dbReference type="EC" id="2.3.1.225" evidence="10"/>
<keyword evidence="4 10" id="KW-1133">Transmembrane helix</keyword>
<keyword evidence="3 10" id="KW-0812">Transmembrane</keyword>
<reference evidence="12" key="3">
    <citation type="submission" date="2025-09" db="UniProtKB">
        <authorList>
            <consortium name="Ensembl"/>
        </authorList>
    </citation>
    <scope>IDENTIFICATION</scope>
</reference>
<comment type="subcellular location">
    <subcellularLocation>
        <location evidence="1">Endomembrane system</location>
        <topology evidence="1">Multi-pass membrane protein</topology>
    </subcellularLocation>
</comment>
<comment type="catalytic activity">
    <reaction evidence="9 10">
        <text>L-cysteinyl-[protein] + hexadecanoyl-CoA = S-hexadecanoyl-L-cysteinyl-[protein] + CoA</text>
        <dbReference type="Rhea" id="RHEA:36683"/>
        <dbReference type="Rhea" id="RHEA-COMP:10131"/>
        <dbReference type="Rhea" id="RHEA-COMP:11032"/>
        <dbReference type="ChEBI" id="CHEBI:29950"/>
        <dbReference type="ChEBI" id="CHEBI:57287"/>
        <dbReference type="ChEBI" id="CHEBI:57379"/>
        <dbReference type="ChEBI" id="CHEBI:74151"/>
        <dbReference type="EC" id="2.3.1.225"/>
    </reaction>
</comment>
<dbReference type="GO" id="GO:0005783">
    <property type="term" value="C:endoplasmic reticulum"/>
    <property type="evidence" value="ECO:0007669"/>
    <property type="project" value="TreeGrafter"/>
</dbReference>
<dbReference type="RefSeq" id="XP_042187212.1">
    <property type="nucleotide sequence ID" value="XM_042331278.1"/>
</dbReference>
<evidence type="ECO:0000256" key="2">
    <source>
        <dbReference type="ARBA" id="ARBA00022679"/>
    </source>
</evidence>
<dbReference type="GO" id="GO:0019706">
    <property type="term" value="F:protein-cysteine S-palmitoyltransferase activity"/>
    <property type="evidence" value="ECO:0007669"/>
    <property type="project" value="UniProtKB-EC"/>
</dbReference>
<dbReference type="AlphaFoldDB" id="A0AAZ3PRA4"/>
<evidence type="ECO:0000256" key="8">
    <source>
        <dbReference type="ARBA" id="ARBA00023315"/>
    </source>
</evidence>
<proteinExistence type="inferred from homology"/>
<organism evidence="12 13">
    <name type="scientific">Oncorhynchus tshawytscha</name>
    <name type="common">Chinook salmon</name>
    <name type="synonym">Salmo tshawytscha</name>
    <dbReference type="NCBI Taxonomy" id="74940"/>
    <lineage>
        <taxon>Eukaryota</taxon>
        <taxon>Metazoa</taxon>
        <taxon>Chordata</taxon>
        <taxon>Craniata</taxon>
        <taxon>Vertebrata</taxon>
        <taxon>Euteleostomi</taxon>
        <taxon>Actinopterygii</taxon>
        <taxon>Neopterygii</taxon>
        <taxon>Teleostei</taxon>
        <taxon>Protacanthopterygii</taxon>
        <taxon>Salmoniformes</taxon>
        <taxon>Salmonidae</taxon>
        <taxon>Salmoninae</taxon>
        <taxon>Oncorhynchus</taxon>
    </lineage>
</organism>
<dbReference type="PROSITE" id="PS50216">
    <property type="entry name" value="DHHC"/>
    <property type="match status" value="1"/>
</dbReference>